<protein>
    <submittedName>
        <fullName evidence="2">Uncharacterized protein</fullName>
    </submittedName>
</protein>
<proteinExistence type="predicted"/>
<feature type="chain" id="PRO_5043438221" evidence="1">
    <location>
        <begin position="20"/>
        <end position="128"/>
    </location>
</feature>
<dbReference type="Proteomes" id="UP001497472">
    <property type="component" value="Unassembled WGS sequence"/>
</dbReference>
<evidence type="ECO:0000256" key="1">
    <source>
        <dbReference type="SAM" id="SignalP"/>
    </source>
</evidence>
<comment type="caution">
    <text evidence="2">The sequence shown here is derived from an EMBL/GenBank/DDBJ whole genome shotgun (WGS) entry which is preliminary data.</text>
</comment>
<name>A0AAV1J7T8_9NEOP</name>
<sequence length="128" mass="14413">MKKIILLCLVLSVTTYIECGLIRDLFEKPIDKFYNMTEKIHKAKMDAIHSLDEKLVKVSHRVKSIFGGKVDDGEEKHNTIDDKQSEKIIDEKTVETAGCPEGSPGALNGSCLPEEYIRFGNDIEELKS</sequence>
<reference evidence="2 3" key="1">
    <citation type="submission" date="2023-11" db="EMBL/GenBank/DDBJ databases">
        <authorList>
            <person name="Okamura Y."/>
        </authorList>
    </citation>
    <scope>NUCLEOTIDE SEQUENCE [LARGE SCALE GENOMIC DNA]</scope>
</reference>
<evidence type="ECO:0000313" key="2">
    <source>
        <dbReference type="EMBL" id="CAK1545503.1"/>
    </source>
</evidence>
<feature type="signal peptide" evidence="1">
    <location>
        <begin position="1"/>
        <end position="19"/>
    </location>
</feature>
<evidence type="ECO:0000313" key="3">
    <source>
        <dbReference type="Proteomes" id="UP001497472"/>
    </source>
</evidence>
<keyword evidence="1" id="KW-0732">Signal</keyword>
<organism evidence="2 3">
    <name type="scientific">Leptosia nina</name>
    <dbReference type="NCBI Taxonomy" id="320188"/>
    <lineage>
        <taxon>Eukaryota</taxon>
        <taxon>Metazoa</taxon>
        <taxon>Ecdysozoa</taxon>
        <taxon>Arthropoda</taxon>
        <taxon>Hexapoda</taxon>
        <taxon>Insecta</taxon>
        <taxon>Pterygota</taxon>
        <taxon>Neoptera</taxon>
        <taxon>Endopterygota</taxon>
        <taxon>Lepidoptera</taxon>
        <taxon>Glossata</taxon>
        <taxon>Ditrysia</taxon>
        <taxon>Papilionoidea</taxon>
        <taxon>Pieridae</taxon>
        <taxon>Pierinae</taxon>
        <taxon>Leptosia</taxon>
    </lineage>
</organism>
<dbReference type="AlphaFoldDB" id="A0AAV1J7T8"/>
<keyword evidence="3" id="KW-1185">Reference proteome</keyword>
<gene>
    <name evidence="2" type="ORF">LNINA_LOCUS5148</name>
</gene>
<dbReference type="EMBL" id="CAVLEF010000007">
    <property type="protein sequence ID" value="CAK1545503.1"/>
    <property type="molecule type" value="Genomic_DNA"/>
</dbReference>
<accession>A0AAV1J7T8</accession>